<dbReference type="EMBL" id="KZ819635">
    <property type="protein sequence ID" value="PWN91679.1"/>
    <property type="molecule type" value="Genomic_DNA"/>
</dbReference>
<dbReference type="GO" id="GO:0006364">
    <property type="term" value="P:rRNA processing"/>
    <property type="evidence" value="ECO:0007669"/>
    <property type="project" value="InterPro"/>
</dbReference>
<dbReference type="STRING" id="215250.A0A316YQW7"/>
<keyword evidence="1" id="KW-0597">Phosphoprotein</keyword>
<feature type="region of interest" description="Disordered" evidence="5">
    <location>
        <begin position="569"/>
        <end position="613"/>
    </location>
</feature>
<feature type="compositionally biased region" description="Low complexity" evidence="5">
    <location>
        <begin position="91"/>
        <end position="100"/>
    </location>
</feature>
<evidence type="ECO:0000256" key="2">
    <source>
        <dbReference type="ARBA" id="ARBA00022574"/>
    </source>
</evidence>
<feature type="repeat" description="WD" evidence="4">
    <location>
        <begin position="299"/>
        <end position="341"/>
    </location>
</feature>
<dbReference type="PROSITE" id="PS00678">
    <property type="entry name" value="WD_REPEATS_1"/>
    <property type="match status" value="1"/>
</dbReference>
<reference evidence="6 7" key="1">
    <citation type="journal article" date="2018" name="Mol. Biol. Evol.">
        <title>Broad Genomic Sampling Reveals a Smut Pathogenic Ancestry of the Fungal Clade Ustilaginomycotina.</title>
        <authorList>
            <person name="Kijpornyongpan T."/>
            <person name="Mondo S.J."/>
            <person name="Barry K."/>
            <person name="Sandor L."/>
            <person name="Lee J."/>
            <person name="Lipzen A."/>
            <person name="Pangilinan J."/>
            <person name="LaButti K."/>
            <person name="Hainaut M."/>
            <person name="Henrissat B."/>
            <person name="Grigoriev I.V."/>
            <person name="Spatafora J.W."/>
            <person name="Aime M.C."/>
        </authorList>
    </citation>
    <scope>NUCLEOTIDE SEQUENCE [LARGE SCALE GENOMIC DNA]</scope>
    <source>
        <strain evidence="6 7">MCA 4198</strain>
    </source>
</reference>
<organism evidence="6 7">
    <name type="scientific">Acaromyces ingoldii</name>
    <dbReference type="NCBI Taxonomy" id="215250"/>
    <lineage>
        <taxon>Eukaryota</taxon>
        <taxon>Fungi</taxon>
        <taxon>Dikarya</taxon>
        <taxon>Basidiomycota</taxon>
        <taxon>Ustilaginomycotina</taxon>
        <taxon>Exobasidiomycetes</taxon>
        <taxon>Exobasidiales</taxon>
        <taxon>Cryptobasidiaceae</taxon>
        <taxon>Acaromyces</taxon>
    </lineage>
</organism>
<feature type="repeat" description="WD" evidence="4">
    <location>
        <begin position="458"/>
        <end position="500"/>
    </location>
</feature>
<dbReference type="Pfam" id="PF00400">
    <property type="entry name" value="WD40"/>
    <property type="match status" value="3"/>
</dbReference>
<dbReference type="Gene3D" id="2.130.10.10">
    <property type="entry name" value="YVTN repeat-like/Quinoprotein amine dehydrogenase"/>
    <property type="match status" value="1"/>
</dbReference>
<gene>
    <name evidence="6" type="ORF">FA10DRAFT_300271</name>
</gene>
<dbReference type="PROSITE" id="PS50294">
    <property type="entry name" value="WD_REPEATS_REGION"/>
    <property type="match status" value="1"/>
</dbReference>
<dbReference type="InterPro" id="IPR019775">
    <property type="entry name" value="WD40_repeat_CS"/>
</dbReference>
<sequence>MISAAAWIARGKAARNPTKYNVEDEAELERVAKLTNVHFDDAKEQLAKAQKAAANWNREGRQQDEAGDGWEDDDDDDDDDGGIKDDEKTAEAAAGAGQEVVADDATMDTDDANDLAKYNLDSYDNDAEEENAGQLGAFSNIKGLQFYRNNDEDPYITMKEEDEDEDREELEVLPTDNLIVCAKTEDEVSLLEAYVYSSEDSNLYVHHDLMLPSFPLCLEWLDYKPAGHGADQNSAPGTKGSFIAVGTMDPEIEIWSMDVVEGLFPDALLGRRDLTEALNGPKGTGKKKKKLPKVRVANPNYHVDAVLSLSWNRKVPNLLCSASADKTIKLWDLSRPSETTSTSGGVGALRSFDSVHTDKVQSVAWDDSGKARGSINRPATLLSGSYDKTLAVFDTRSPDSTVRAGVASDVECVKWNPWREHNFFVSMEDGLVQSFDARVLSSSSKAPTPSSTPTLFTLSAHDGGCTSLDISPHIPGCLATAGTDKLVKLWSIDEDYSGTSSNEPGAKPKGISMVTSRDLDAGKIFSASFSPDEPLSLAVAGSRGVLRVWDTLANVGVRKTFGERLSQVKGGAPAIDGKEPSRGDGVVRVADDDDDDDDDEGPDGEGGDERMQE</sequence>
<dbReference type="InterPro" id="IPR044285">
    <property type="entry name" value="PWP1"/>
</dbReference>
<dbReference type="InterPro" id="IPR001680">
    <property type="entry name" value="WD40_rpt"/>
</dbReference>
<protein>
    <submittedName>
        <fullName evidence="6">WD40 repeat-like protein</fullName>
    </submittedName>
</protein>
<dbReference type="AlphaFoldDB" id="A0A316YQW7"/>
<feature type="compositionally biased region" description="Acidic residues" evidence="5">
    <location>
        <begin position="65"/>
        <end position="80"/>
    </location>
</feature>
<evidence type="ECO:0000313" key="7">
    <source>
        <dbReference type="Proteomes" id="UP000245768"/>
    </source>
</evidence>
<keyword evidence="3" id="KW-0677">Repeat</keyword>
<dbReference type="FunCoup" id="A0A316YQW7">
    <property type="interactions" value="792"/>
</dbReference>
<dbReference type="GeneID" id="37046734"/>
<dbReference type="SUPFAM" id="SSF50978">
    <property type="entry name" value="WD40 repeat-like"/>
    <property type="match status" value="1"/>
</dbReference>
<dbReference type="InterPro" id="IPR020472">
    <property type="entry name" value="WD40_PAC1"/>
</dbReference>
<feature type="compositionally biased region" description="Acidic residues" evidence="5">
    <location>
        <begin position="591"/>
        <end position="606"/>
    </location>
</feature>
<evidence type="ECO:0000256" key="4">
    <source>
        <dbReference type="PROSITE-ProRule" id="PRU00221"/>
    </source>
</evidence>
<evidence type="ECO:0000256" key="1">
    <source>
        <dbReference type="ARBA" id="ARBA00022553"/>
    </source>
</evidence>
<accession>A0A316YQW7</accession>
<dbReference type="PANTHER" id="PTHR14091">
    <property type="entry name" value="PERIODIC TRYPTOPHAN PROTEIN 1"/>
    <property type="match status" value="1"/>
</dbReference>
<dbReference type="InterPro" id="IPR036322">
    <property type="entry name" value="WD40_repeat_dom_sf"/>
</dbReference>
<evidence type="ECO:0000313" key="6">
    <source>
        <dbReference type="EMBL" id="PWN91679.1"/>
    </source>
</evidence>
<feature type="compositionally biased region" description="Basic and acidic residues" evidence="5">
    <location>
        <begin position="81"/>
        <end position="90"/>
    </location>
</feature>
<dbReference type="PANTHER" id="PTHR14091:SF0">
    <property type="entry name" value="PERIODIC TRYPTOPHAN PROTEIN 1 HOMOLOG"/>
    <property type="match status" value="1"/>
</dbReference>
<dbReference type="GO" id="GO:0005634">
    <property type="term" value="C:nucleus"/>
    <property type="evidence" value="ECO:0007669"/>
    <property type="project" value="TreeGrafter"/>
</dbReference>
<feature type="region of interest" description="Disordered" evidence="5">
    <location>
        <begin position="45"/>
        <end position="107"/>
    </location>
</feature>
<evidence type="ECO:0000256" key="5">
    <source>
        <dbReference type="SAM" id="MobiDB-lite"/>
    </source>
</evidence>
<proteinExistence type="predicted"/>
<dbReference type="PROSITE" id="PS50082">
    <property type="entry name" value="WD_REPEATS_2"/>
    <property type="match status" value="2"/>
</dbReference>
<evidence type="ECO:0000256" key="3">
    <source>
        <dbReference type="ARBA" id="ARBA00022737"/>
    </source>
</evidence>
<dbReference type="PRINTS" id="PR00320">
    <property type="entry name" value="GPROTEINBRPT"/>
</dbReference>
<keyword evidence="7" id="KW-1185">Reference proteome</keyword>
<name>A0A316YQW7_9BASI</name>
<dbReference type="OrthoDB" id="270624at2759"/>
<dbReference type="RefSeq" id="XP_025378877.1">
    <property type="nucleotide sequence ID" value="XM_025524818.1"/>
</dbReference>
<dbReference type="InParanoid" id="A0A316YQW7"/>
<keyword evidence="2 4" id="KW-0853">WD repeat</keyword>
<dbReference type="InterPro" id="IPR015943">
    <property type="entry name" value="WD40/YVTN_repeat-like_dom_sf"/>
</dbReference>
<dbReference type="Proteomes" id="UP000245768">
    <property type="component" value="Unassembled WGS sequence"/>
</dbReference>
<dbReference type="SMART" id="SM00320">
    <property type="entry name" value="WD40"/>
    <property type="match status" value="5"/>
</dbReference>